<dbReference type="STRING" id="1513793.SAMN06296036_11726"/>
<sequence>MKVKSILALTAGLTATGSVYAACPAGTKAESFKIDNKEVCALQGTYKSDLVLGADKVWVLEGGVFIGGDNTESASITFQPGAKIVGKSGSDFLVVNRGSQIFAEGTAQAPIVFTSSKAVGERRRGDWGGLIINGNAPINGCGNVALCEAEGEGSTGLYGGNDAFDNSGVLKYVRVEFAGNEITPENELNGIAFQGVGAGTTVDYIQVHMNADDGVEFFGGTVNAKHIHLTGNRDDSLDWVNGWTGKVQYVVVEQYGDEANNGIEADNLSSPQNAQPRSNPALSNMTFIGTTSEAAKGGAGMLLRRGTGADIMNTVVTGFKDSCIDIDDTETFGQVKISSTVVSCAKNFELEAGDVFNIQDWFLGNATNKVANPQLNGYVPAAGSPLLGAGVTPFDFYFDEVDYIGAIKDAASDWTVGWTTSARN</sequence>
<evidence type="ECO:0000256" key="2">
    <source>
        <dbReference type="SAM" id="SignalP"/>
    </source>
</evidence>
<dbReference type="PANTHER" id="PTHR41339:SF1">
    <property type="entry name" value="SECRETED PROTEIN"/>
    <property type="match status" value="1"/>
</dbReference>
<protein>
    <recommendedName>
        <fullName evidence="5">Right handed beta helix region</fullName>
    </recommendedName>
</protein>
<dbReference type="OrthoDB" id="237393at2"/>
<feature type="compositionally biased region" description="Polar residues" evidence="1">
    <location>
        <begin position="267"/>
        <end position="281"/>
    </location>
</feature>
<feature type="region of interest" description="Disordered" evidence="1">
    <location>
        <begin position="262"/>
        <end position="281"/>
    </location>
</feature>
<keyword evidence="4" id="KW-1185">Reference proteome</keyword>
<dbReference type="Proteomes" id="UP000192907">
    <property type="component" value="Unassembled WGS sequence"/>
</dbReference>
<dbReference type="EMBL" id="FWZT01000017">
    <property type="protein sequence ID" value="SMF54616.1"/>
    <property type="molecule type" value="Genomic_DNA"/>
</dbReference>
<evidence type="ECO:0000256" key="1">
    <source>
        <dbReference type="SAM" id="MobiDB-lite"/>
    </source>
</evidence>
<dbReference type="PANTHER" id="PTHR41339">
    <property type="entry name" value="LIPL48"/>
    <property type="match status" value="1"/>
</dbReference>
<feature type="chain" id="PRO_5013051526" description="Right handed beta helix region" evidence="2">
    <location>
        <begin position="22"/>
        <end position="424"/>
    </location>
</feature>
<accession>A0A1Y6CGQ8</accession>
<reference evidence="4" key="1">
    <citation type="submission" date="2017-04" db="EMBL/GenBank/DDBJ databases">
        <authorList>
            <person name="Varghese N."/>
            <person name="Submissions S."/>
        </authorList>
    </citation>
    <scope>NUCLEOTIDE SEQUENCE [LARGE SCALE GENOMIC DNA]</scope>
    <source>
        <strain evidence="4">RKEM611</strain>
    </source>
</reference>
<dbReference type="InterPro" id="IPR011050">
    <property type="entry name" value="Pectin_lyase_fold/virulence"/>
</dbReference>
<evidence type="ECO:0008006" key="5">
    <source>
        <dbReference type="Google" id="ProtNLM"/>
    </source>
</evidence>
<evidence type="ECO:0000313" key="3">
    <source>
        <dbReference type="EMBL" id="SMF54616.1"/>
    </source>
</evidence>
<proteinExistence type="predicted"/>
<feature type="signal peptide" evidence="2">
    <location>
        <begin position="1"/>
        <end position="21"/>
    </location>
</feature>
<dbReference type="RefSeq" id="WP_132322170.1">
    <property type="nucleotide sequence ID" value="NZ_FWZT01000017.1"/>
</dbReference>
<keyword evidence="2" id="KW-0732">Signal</keyword>
<dbReference type="SUPFAM" id="SSF51126">
    <property type="entry name" value="Pectin lyase-like"/>
    <property type="match status" value="1"/>
</dbReference>
<dbReference type="AlphaFoldDB" id="A0A1Y6CGQ8"/>
<organism evidence="3 4">
    <name type="scientific">Pseudobacteriovorax antillogorgiicola</name>
    <dbReference type="NCBI Taxonomy" id="1513793"/>
    <lineage>
        <taxon>Bacteria</taxon>
        <taxon>Pseudomonadati</taxon>
        <taxon>Bdellovibrionota</taxon>
        <taxon>Oligoflexia</taxon>
        <taxon>Oligoflexales</taxon>
        <taxon>Pseudobacteriovoracaceae</taxon>
        <taxon>Pseudobacteriovorax</taxon>
    </lineage>
</organism>
<evidence type="ECO:0000313" key="4">
    <source>
        <dbReference type="Proteomes" id="UP000192907"/>
    </source>
</evidence>
<name>A0A1Y6CGQ8_9BACT</name>
<gene>
    <name evidence="3" type="ORF">SAMN06296036_11726</name>
</gene>